<comment type="caution">
    <text evidence="1">The sequence shown here is derived from an EMBL/GenBank/DDBJ whole genome shotgun (WGS) entry which is preliminary data.</text>
</comment>
<dbReference type="AlphaFoldDB" id="A0A0F9BZX4"/>
<organism evidence="1">
    <name type="scientific">marine sediment metagenome</name>
    <dbReference type="NCBI Taxonomy" id="412755"/>
    <lineage>
        <taxon>unclassified sequences</taxon>
        <taxon>metagenomes</taxon>
        <taxon>ecological metagenomes</taxon>
    </lineage>
</organism>
<accession>A0A0F9BZX4</accession>
<proteinExistence type="predicted"/>
<name>A0A0F9BZX4_9ZZZZ</name>
<protein>
    <submittedName>
        <fullName evidence="1">Uncharacterized protein</fullName>
    </submittedName>
</protein>
<reference evidence="1" key="1">
    <citation type="journal article" date="2015" name="Nature">
        <title>Complex archaea that bridge the gap between prokaryotes and eukaryotes.</title>
        <authorList>
            <person name="Spang A."/>
            <person name="Saw J.H."/>
            <person name="Jorgensen S.L."/>
            <person name="Zaremba-Niedzwiedzka K."/>
            <person name="Martijn J."/>
            <person name="Lind A.E."/>
            <person name="van Eijk R."/>
            <person name="Schleper C."/>
            <person name="Guy L."/>
            <person name="Ettema T.J."/>
        </authorList>
    </citation>
    <scope>NUCLEOTIDE SEQUENCE</scope>
</reference>
<sequence length="66" mass="7469">MSITKEQREILDHTEHNTAGNMFCGDSVDMQVLVDIGMMESIGYKGFVPDEYFRITGLGRKALKEN</sequence>
<evidence type="ECO:0000313" key="1">
    <source>
        <dbReference type="EMBL" id="KKL19512.1"/>
    </source>
</evidence>
<gene>
    <name evidence="1" type="ORF">LCGC14_2464740</name>
</gene>
<dbReference type="EMBL" id="LAZR01038463">
    <property type="protein sequence ID" value="KKL19512.1"/>
    <property type="molecule type" value="Genomic_DNA"/>
</dbReference>